<dbReference type="PANTHER" id="PTHR33167:SF26">
    <property type="entry name" value="EXPRESSED PROTEIN"/>
    <property type="match status" value="1"/>
</dbReference>
<sequence length="284" mass="33515">MDTATCSRWPFLKTPLSALRERKMKCSFFGVSWLVFSAAVEVLVRMPLRLEFMYVGWAHSPVPSKPQHRFMMITVYMKTLMEMFLRKYDKECMKMMMLKHEETFRQQVHELHRLYRVQKFLMRDMKNNELKRQRLVNRTRFNLGDRDAGTESCLLSNRHRERRPRRGVLNLELPADEYIERAEEDMTMELEQESDIELTLTVGSSWRKREETSFTSDSGASFSSSSTESGGLKLSAHGWETRQAEDANIGYDNGIKDCLELEGLRDERLKQPSWHFQCLSLRMT</sequence>
<dbReference type="Proteomes" id="UP001055439">
    <property type="component" value="Chromosome 9"/>
</dbReference>
<accession>A0A9E7II89</accession>
<keyword evidence="3" id="KW-1185">Reference proteome</keyword>
<name>A0A9E7II89_9LILI</name>
<dbReference type="EMBL" id="CP097511">
    <property type="protein sequence ID" value="URE49352.1"/>
    <property type="molecule type" value="Genomic_DNA"/>
</dbReference>
<dbReference type="OrthoDB" id="666348at2759"/>
<proteinExistence type="predicted"/>
<evidence type="ECO:0000313" key="2">
    <source>
        <dbReference type="EMBL" id="URE49352.1"/>
    </source>
</evidence>
<keyword evidence="1" id="KW-0812">Transmembrane</keyword>
<dbReference type="PANTHER" id="PTHR33167">
    <property type="entry name" value="TRANSCRIPTION FACTOR, PUTATIVE (DUF863)-RELATED"/>
    <property type="match status" value="1"/>
</dbReference>
<organism evidence="2 3">
    <name type="scientific">Musa troglodytarum</name>
    <name type="common">fe'i banana</name>
    <dbReference type="NCBI Taxonomy" id="320322"/>
    <lineage>
        <taxon>Eukaryota</taxon>
        <taxon>Viridiplantae</taxon>
        <taxon>Streptophyta</taxon>
        <taxon>Embryophyta</taxon>
        <taxon>Tracheophyta</taxon>
        <taxon>Spermatophyta</taxon>
        <taxon>Magnoliopsida</taxon>
        <taxon>Liliopsida</taxon>
        <taxon>Zingiberales</taxon>
        <taxon>Musaceae</taxon>
        <taxon>Musa</taxon>
    </lineage>
</organism>
<reference evidence="2" key="1">
    <citation type="submission" date="2022-05" db="EMBL/GenBank/DDBJ databases">
        <title>The Musa troglodytarum L. genome provides insights into the mechanism of non-climacteric behaviour and enrichment of carotenoids.</title>
        <authorList>
            <person name="Wang J."/>
        </authorList>
    </citation>
    <scope>NUCLEOTIDE SEQUENCE</scope>
    <source>
        <tissue evidence="2">Leaf</tissue>
    </source>
</reference>
<evidence type="ECO:0000313" key="3">
    <source>
        <dbReference type="Proteomes" id="UP001055439"/>
    </source>
</evidence>
<keyword evidence="1" id="KW-1133">Transmembrane helix</keyword>
<gene>
    <name evidence="2" type="ORF">MUK42_15065</name>
</gene>
<protein>
    <submittedName>
        <fullName evidence="2">Uncharacterized protein</fullName>
    </submittedName>
</protein>
<keyword evidence="1" id="KW-0472">Membrane</keyword>
<feature type="transmembrane region" description="Helical" evidence="1">
    <location>
        <begin position="26"/>
        <end position="48"/>
    </location>
</feature>
<evidence type="ECO:0000256" key="1">
    <source>
        <dbReference type="SAM" id="Phobius"/>
    </source>
</evidence>
<dbReference type="AlphaFoldDB" id="A0A9E7II89"/>